<dbReference type="EMBL" id="AZHW01000913">
    <property type="protein sequence ID" value="ETW95480.1"/>
    <property type="molecule type" value="Genomic_DNA"/>
</dbReference>
<accession>W4LCN6</accession>
<gene>
    <name evidence="2" type="ORF">ETSY1_30510</name>
</gene>
<proteinExistence type="predicted"/>
<dbReference type="InterPro" id="IPR029068">
    <property type="entry name" value="Glyas_Bleomycin-R_OHBP_Dase"/>
</dbReference>
<organism evidence="2 3">
    <name type="scientific">Entotheonella factor</name>
    <dbReference type="NCBI Taxonomy" id="1429438"/>
    <lineage>
        <taxon>Bacteria</taxon>
        <taxon>Pseudomonadati</taxon>
        <taxon>Nitrospinota/Tectimicrobiota group</taxon>
        <taxon>Candidatus Tectimicrobiota</taxon>
        <taxon>Candidatus Entotheonellia</taxon>
        <taxon>Candidatus Entotheonellales</taxon>
        <taxon>Candidatus Entotheonellaceae</taxon>
        <taxon>Candidatus Entotheonella</taxon>
    </lineage>
</organism>
<name>W4LCN6_ENTF1</name>
<dbReference type="Proteomes" id="UP000019141">
    <property type="component" value="Unassembled WGS sequence"/>
</dbReference>
<feature type="domain" description="Glyoxalase-like" evidence="1">
    <location>
        <begin position="11"/>
        <end position="74"/>
    </location>
</feature>
<evidence type="ECO:0000259" key="1">
    <source>
        <dbReference type="Pfam" id="PF18029"/>
    </source>
</evidence>
<keyword evidence="3" id="KW-1185">Reference proteome</keyword>
<dbReference type="HOGENOM" id="CLU_2680824_0_0_7"/>
<dbReference type="SUPFAM" id="SSF54593">
    <property type="entry name" value="Glyoxalase/Bleomycin resistance protein/Dihydroxybiphenyl dioxygenase"/>
    <property type="match status" value="1"/>
</dbReference>
<dbReference type="Pfam" id="PF18029">
    <property type="entry name" value="Glyoxalase_6"/>
    <property type="match status" value="1"/>
</dbReference>
<dbReference type="AlphaFoldDB" id="W4LCN6"/>
<sequence>MHRSRLSDMLIDCSEDNMEAGIQFWSNALGMAVDQPEDASSPYVELTGEGRGLRIGLQRVDDTSRIHLDIETDD</sequence>
<protein>
    <recommendedName>
        <fullName evidence="1">Glyoxalase-like domain-containing protein</fullName>
    </recommendedName>
</protein>
<dbReference type="InterPro" id="IPR041581">
    <property type="entry name" value="Glyoxalase_6"/>
</dbReference>
<evidence type="ECO:0000313" key="3">
    <source>
        <dbReference type="Proteomes" id="UP000019141"/>
    </source>
</evidence>
<reference evidence="2 3" key="1">
    <citation type="journal article" date="2014" name="Nature">
        <title>An environmental bacterial taxon with a large and distinct metabolic repertoire.</title>
        <authorList>
            <person name="Wilson M.C."/>
            <person name="Mori T."/>
            <person name="Ruckert C."/>
            <person name="Uria A.R."/>
            <person name="Helf M.J."/>
            <person name="Takada K."/>
            <person name="Gernert C."/>
            <person name="Steffens U.A."/>
            <person name="Heycke N."/>
            <person name="Schmitt S."/>
            <person name="Rinke C."/>
            <person name="Helfrich E.J."/>
            <person name="Brachmann A.O."/>
            <person name="Gurgui C."/>
            <person name="Wakimoto T."/>
            <person name="Kracht M."/>
            <person name="Crusemann M."/>
            <person name="Hentschel U."/>
            <person name="Abe I."/>
            <person name="Matsunaga S."/>
            <person name="Kalinowski J."/>
            <person name="Takeyama H."/>
            <person name="Piel J."/>
        </authorList>
    </citation>
    <scope>NUCLEOTIDE SEQUENCE [LARGE SCALE GENOMIC DNA]</scope>
    <source>
        <strain evidence="3">TSY1</strain>
    </source>
</reference>
<comment type="caution">
    <text evidence="2">The sequence shown here is derived from an EMBL/GenBank/DDBJ whole genome shotgun (WGS) entry which is preliminary data.</text>
</comment>
<dbReference type="Gene3D" id="3.10.180.10">
    <property type="entry name" value="2,3-Dihydroxybiphenyl 1,2-Dioxygenase, domain 1"/>
    <property type="match status" value="1"/>
</dbReference>
<evidence type="ECO:0000313" key="2">
    <source>
        <dbReference type="EMBL" id="ETW95480.1"/>
    </source>
</evidence>